<evidence type="ECO:0000313" key="2">
    <source>
        <dbReference type="Proteomes" id="UP001232148"/>
    </source>
</evidence>
<dbReference type="AlphaFoldDB" id="A0AAD9LVJ7"/>
<organism evidence="1 2">
    <name type="scientific">Colletotrichum zoysiae</name>
    <dbReference type="NCBI Taxonomy" id="1216348"/>
    <lineage>
        <taxon>Eukaryota</taxon>
        <taxon>Fungi</taxon>
        <taxon>Dikarya</taxon>
        <taxon>Ascomycota</taxon>
        <taxon>Pezizomycotina</taxon>
        <taxon>Sordariomycetes</taxon>
        <taxon>Hypocreomycetidae</taxon>
        <taxon>Glomerellales</taxon>
        <taxon>Glomerellaceae</taxon>
        <taxon>Colletotrichum</taxon>
        <taxon>Colletotrichum graminicola species complex</taxon>
    </lineage>
</organism>
<dbReference type="Proteomes" id="UP001232148">
    <property type="component" value="Unassembled WGS sequence"/>
</dbReference>
<sequence length="137" mass="14896">MPVSSMRLRVTDGSAVLHTPHRVVFPFPSSLTLTTSTRSCLLLLFFAAIRVVLLLPNPVEGAGGYRQSLCYGAWWSDHTGARSWGLRRQERNTKDGNGQEIAMHHSESGIETRGICAQGLRCSAVQLAAAGGNYVQL</sequence>
<reference evidence="1" key="1">
    <citation type="submission" date="2021-06" db="EMBL/GenBank/DDBJ databases">
        <title>Comparative genomics, transcriptomics and evolutionary studies reveal genomic signatures of adaptation to plant cell wall in hemibiotrophic fungi.</title>
        <authorList>
            <consortium name="DOE Joint Genome Institute"/>
            <person name="Baroncelli R."/>
            <person name="Diaz J.F."/>
            <person name="Benocci T."/>
            <person name="Peng M."/>
            <person name="Battaglia E."/>
            <person name="Haridas S."/>
            <person name="Andreopoulos W."/>
            <person name="Labutti K."/>
            <person name="Pangilinan J."/>
            <person name="Floch G.L."/>
            <person name="Makela M.R."/>
            <person name="Henrissat B."/>
            <person name="Grigoriev I.V."/>
            <person name="Crouch J.A."/>
            <person name="De Vries R.P."/>
            <person name="Sukno S.A."/>
            <person name="Thon M.R."/>
        </authorList>
    </citation>
    <scope>NUCLEOTIDE SEQUENCE</scope>
    <source>
        <strain evidence="1">MAFF235873</strain>
    </source>
</reference>
<proteinExistence type="predicted"/>
<protein>
    <submittedName>
        <fullName evidence="1">Uncharacterized protein</fullName>
    </submittedName>
</protein>
<accession>A0AAD9LVJ7</accession>
<gene>
    <name evidence="1" type="ORF">LX32DRAFT_212697</name>
</gene>
<comment type="caution">
    <text evidence="1">The sequence shown here is derived from an EMBL/GenBank/DDBJ whole genome shotgun (WGS) entry which is preliminary data.</text>
</comment>
<name>A0AAD9LVJ7_9PEZI</name>
<dbReference type="EMBL" id="MU843059">
    <property type="protein sequence ID" value="KAK2022122.1"/>
    <property type="molecule type" value="Genomic_DNA"/>
</dbReference>
<keyword evidence="2" id="KW-1185">Reference proteome</keyword>
<evidence type="ECO:0000313" key="1">
    <source>
        <dbReference type="EMBL" id="KAK2022122.1"/>
    </source>
</evidence>